<dbReference type="EMBL" id="FSRU01000002">
    <property type="protein sequence ID" value="SIO64469.1"/>
    <property type="molecule type" value="Genomic_DNA"/>
</dbReference>
<dbReference type="Proteomes" id="UP000185151">
    <property type="component" value="Unassembled WGS sequence"/>
</dbReference>
<sequence length="171" mass="18690">MASFFLQLPDASSPRGAHTALQGDLATVPPRVSALRDAHPSIDHVHFLCRDDRALPLYGKMKDAPHGLYLGLLHGRNQLDTPLGGLGYPGPAIGPLCHVRTAYAAHLYLRFADPATSRLFFPAPSEAEGEDALIGVQDEVVIDIVNSTIPYDGRFFGDWMVFYHGDPIEEQ</sequence>
<proteinExistence type="predicted"/>
<protein>
    <submittedName>
        <fullName evidence="1">Uncharacterized protein</fullName>
    </submittedName>
</protein>
<dbReference type="AlphaFoldDB" id="A0A1N6L6P9"/>
<organism evidence="1 2">
    <name type="scientific">Paraburkholderia phenazinium</name>
    <dbReference type="NCBI Taxonomy" id="60549"/>
    <lineage>
        <taxon>Bacteria</taxon>
        <taxon>Pseudomonadati</taxon>
        <taxon>Pseudomonadota</taxon>
        <taxon>Betaproteobacteria</taxon>
        <taxon>Burkholderiales</taxon>
        <taxon>Burkholderiaceae</taxon>
        <taxon>Paraburkholderia</taxon>
    </lineage>
</organism>
<dbReference type="RefSeq" id="WP_143788499.1">
    <property type="nucleotide sequence ID" value="NZ_FSRU01000002.1"/>
</dbReference>
<accession>A0A1N6L6P9</accession>
<evidence type="ECO:0000313" key="2">
    <source>
        <dbReference type="Proteomes" id="UP000185151"/>
    </source>
</evidence>
<reference evidence="1 2" key="1">
    <citation type="submission" date="2016-11" db="EMBL/GenBank/DDBJ databases">
        <authorList>
            <person name="Jaros S."/>
            <person name="Januszkiewicz K."/>
            <person name="Wedrychowicz H."/>
        </authorList>
    </citation>
    <scope>NUCLEOTIDE SEQUENCE [LARGE SCALE GENOMIC DNA]</scope>
    <source>
        <strain evidence="1 2">GAS95</strain>
    </source>
</reference>
<keyword evidence="2" id="KW-1185">Reference proteome</keyword>
<dbReference type="OrthoDB" id="5639126at2"/>
<gene>
    <name evidence="1" type="ORF">SAMN05444165_6270</name>
</gene>
<evidence type="ECO:0000313" key="1">
    <source>
        <dbReference type="EMBL" id="SIO64469.1"/>
    </source>
</evidence>
<name>A0A1N6L6P9_9BURK</name>